<accession>A0A919KIJ3</accession>
<evidence type="ECO:0000256" key="1">
    <source>
        <dbReference type="ARBA" id="ARBA00022448"/>
    </source>
</evidence>
<reference evidence="6" key="1">
    <citation type="journal article" date="2014" name="Int. J. Syst. Evol. Microbiol.">
        <title>Complete genome sequence of Corynebacterium casei LMG S-19264T (=DSM 44701T), isolated from a smear-ripened cheese.</title>
        <authorList>
            <consortium name="US DOE Joint Genome Institute (JGI-PGF)"/>
            <person name="Walter F."/>
            <person name="Albersmeier A."/>
            <person name="Kalinowski J."/>
            <person name="Ruckert C."/>
        </authorList>
    </citation>
    <scope>NUCLEOTIDE SEQUENCE</scope>
    <source>
        <strain evidence="6">JCM 13306</strain>
    </source>
</reference>
<keyword evidence="4 5" id="KW-0408">Iron</keyword>
<evidence type="ECO:0000256" key="3">
    <source>
        <dbReference type="ARBA" id="ARBA00022723"/>
    </source>
</evidence>
<evidence type="ECO:0000256" key="4">
    <source>
        <dbReference type="ARBA" id="ARBA00023004"/>
    </source>
</evidence>
<evidence type="ECO:0000256" key="2">
    <source>
        <dbReference type="ARBA" id="ARBA00022617"/>
    </source>
</evidence>
<keyword evidence="3 5" id="KW-0479">Metal-binding</keyword>
<organism evidence="6 7">
    <name type="scientific">Xanthomonas boreopolis</name>
    <dbReference type="NCBI Taxonomy" id="86183"/>
    <lineage>
        <taxon>Bacteria</taxon>
        <taxon>Pseudomonadati</taxon>
        <taxon>Pseudomonadota</taxon>
        <taxon>Gammaproteobacteria</taxon>
        <taxon>Lysobacterales</taxon>
        <taxon>Lysobacteraceae</taxon>
        <taxon>Xanthomonas</taxon>
    </lineage>
</organism>
<keyword evidence="7" id="KW-1185">Reference proteome</keyword>
<dbReference type="GO" id="GO:0020037">
    <property type="term" value="F:heme binding"/>
    <property type="evidence" value="ECO:0007669"/>
    <property type="project" value="InterPro"/>
</dbReference>
<keyword evidence="2 5" id="KW-0349">Heme</keyword>
<comment type="caution">
    <text evidence="6">The sequence shown here is derived from an EMBL/GenBank/DDBJ whole genome shotgun (WGS) entry which is preliminary data.</text>
</comment>
<protein>
    <submittedName>
        <fullName evidence="6">Preprotein translocase subunit TatC</fullName>
    </submittedName>
</protein>
<keyword evidence="1" id="KW-0813">Transport</keyword>
<dbReference type="Gene3D" id="1.10.490.10">
    <property type="entry name" value="Globins"/>
    <property type="match status" value="1"/>
</dbReference>
<reference evidence="6" key="2">
    <citation type="submission" date="2020-09" db="EMBL/GenBank/DDBJ databases">
        <authorList>
            <person name="Sun Q."/>
            <person name="Ohkuma M."/>
        </authorList>
    </citation>
    <scope>NUCLEOTIDE SEQUENCE</scope>
    <source>
        <strain evidence="6">JCM 13306</strain>
    </source>
</reference>
<dbReference type="RefSeq" id="WP_434029655.1">
    <property type="nucleotide sequence ID" value="NZ_BNBA01000024.1"/>
</dbReference>
<dbReference type="InterPro" id="IPR012292">
    <property type="entry name" value="Globin/Proto"/>
</dbReference>
<gene>
    <name evidence="6" type="ORF">GCM10009090_28100</name>
</gene>
<evidence type="ECO:0000313" key="6">
    <source>
        <dbReference type="EMBL" id="GHH57235.1"/>
    </source>
</evidence>
<sequence>MNTIVTEPCCSEDEVVRLVHAFYARVRRDPELGPIFERHVADWDAHLRHLVDFWSAMLRGTRRFSGAPMARHLALPGLSADLFRRWLAIFGETTAGLGNPAMKAQADARAAQIANRFWQHYQLNQRAPAG</sequence>
<dbReference type="EMBL" id="BNBA01000024">
    <property type="protein sequence ID" value="GHH57235.1"/>
    <property type="molecule type" value="Genomic_DNA"/>
</dbReference>
<evidence type="ECO:0000313" key="7">
    <source>
        <dbReference type="Proteomes" id="UP000623958"/>
    </source>
</evidence>
<dbReference type="Pfam" id="PF01152">
    <property type="entry name" value="Bac_globin"/>
    <property type="match status" value="1"/>
</dbReference>
<name>A0A919KIJ3_9XANT</name>
<dbReference type="SUPFAM" id="SSF46458">
    <property type="entry name" value="Globin-like"/>
    <property type="match status" value="1"/>
</dbReference>
<dbReference type="Proteomes" id="UP000623958">
    <property type="component" value="Unassembled WGS sequence"/>
</dbReference>
<dbReference type="GO" id="GO:0019825">
    <property type="term" value="F:oxygen binding"/>
    <property type="evidence" value="ECO:0007669"/>
    <property type="project" value="InterPro"/>
</dbReference>
<proteinExistence type="predicted"/>
<feature type="binding site" description="distal binding residue" evidence="5">
    <location>
        <position position="49"/>
    </location>
    <ligand>
        <name>heme</name>
        <dbReference type="ChEBI" id="CHEBI:30413"/>
    </ligand>
    <ligandPart>
        <name>Fe</name>
        <dbReference type="ChEBI" id="CHEBI:18248"/>
    </ligandPart>
</feature>
<dbReference type="InterPro" id="IPR001486">
    <property type="entry name" value="Hemoglobin_trunc"/>
</dbReference>
<dbReference type="AlphaFoldDB" id="A0A919KIJ3"/>
<dbReference type="InterPro" id="IPR009050">
    <property type="entry name" value="Globin-like_sf"/>
</dbReference>
<dbReference type="GO" id="GO:0046872">
    <property type="term" value="F:metal ion binding"/>
    <property type="evidence" value="ECO:0007669"/>
    <property type="project" value="UniProtKB-KW"/>
</dbReference>
<evidence type="ECO:0000256" key="5">
    <source>
        <dbReference type="PIRSR" id="PIRSR601486-1"/>
    </source>
</evidence>
<dbReference type="CDD" id="cd08916">
    <property type="entry name" value="TrHb3_P"/>
    <property type="match status" value="1"/>
</dbReference>